<dbReference type="InterPro" id="IPR050484">
    <property type="entry name" value="Transf_Hexapept/Carb_Anhydrase"/>
</dbReference>
<dbReference type="SUPFAM" id="SSF51161">
    <property type="entry name" value="Trimeric LpxA-like enzymes"/>
    <property type="match status" value="1"/>
</dbReference>
<organism evidence="1 2">
    <name type="scientific">Roseospirillum parvum</name>
    <dbReference type="NCBI Taxonomy" id="83401"/>
    <lineage>
        <taxon>Bacteria</taxon>
        <taxon>Pseudomonadati</taxon>
        <taxon>Pseudomonadota</taxon>
        <taxon>Alphaproteobacteria</taxon>
        <taxon>Rhodospirillales</taxon>
        <taxon>Rhodospirillaceae</taxon>
        <taxon>Roseospirillum</taxon>
    </lineage>
</organism>
<dbReference type="STRING" id="83401.SAMN05421742_102221"/>
<dbReference type="PANTHER" id="PTHR13061">
    <property type="entry name" value="DYNACTIN SUBUNIT P25"/>
    <property type="match status" value="1"/>
</dbReference>
<evidence type="ECO:0000313" key="2">
    <source>
        <dbReference type="Proteomes" id="UP000217076"/>
    </source>
</evidence>
<dbReference type="OrthoDB" id="9803036at2"/>
<dbReference type="Proteomes" id="UP000217076">
    <property type="component" value="Unassembled WGS sequence"/>
</dbReference>
<dbReference type="EMBL" id="FNCV01000002">
    <property type="protein sequence ID" value="SDG72060.1"/>
    <property type="molecule type" value="Genomic_DNA"/>
</dbReference>
<dbReference type="RefSeq" id="WP_092615861.1">
    <property type="nucleotide sequence ID" value="NZ_FNCV01000002.1"/>
</dbReference>
<accession>A0A1G7WLG3</accession>
<dbReference type="CDD" id="cd04645">
    <property type="entry name" value="LbH_gamma_CA_like"/>
    <property type="match status" value="1"/>
</dbReference>
<dbReference type="InterPro" id="IPR047324">
    <property type="entry name" value="LbH_gamma_CA-like"/>
</dbReference>
<proteinExistence type="predicted"/>
<name>A0A1G7WLG3_9PROT</name>
<dbReference type="GO" id="GO:0016740">
    <property type="term" value="F:transferase activity"/>
    <property type="evidence" value="ECO:0007669"/>
    <property type="project" value="UniProtKB-KW"/>
</dbReference>
<reference evidence="2" key="1">
    <citation type="submission" date="2016-10" db="EMBL/GenBank/DDBJ databases">
        <authorList>
            <person name="Varghese N."/>
            <person name="Submissions S."/>
        </authorList>
    </citation>
    <scope>NUCLEOTIDE SEQUENCE [LARGE SCALE GENOMIC DNA]</scope>
    <source>
        <strain evidence="2">930I</strain>
    </source>
</reference>
<sequence length="180" mass="18873">MSLPAPLLLPYGACFPEIDDSAFIAPRATVIGDVVIGPKSSVWFGCTLRGDVNSIRIGARSNIQDGTVIHVTRGGHATHIGDDVLVGHTCIIHACTLESGSFVGMGATVMDGAVVESGAMVAAGALVTPGKRVPRGELWAGNPAKFKRPLSGEEMARFKAQTDHYVRMAESYLAELAKLG</sequence>
<keyword evidence="2" id="KW-1185">Reference proteome</keyword>
<dbReference type="InterPro" id="IPR011004">
    <property type="entry name" value="Trimer_LpxA-like_sf"/>
</dbReference>
<keyword evidence="1" id="KW-0808">Transferase</keyword>
<dbReference type="AlphaFoldDB" id="A0A1G7WLG3"/>
<dbReference type="PANTHER" id="PTHR13061:SF29">
    <property type="entry name" value="GAMMA CARBONIC ANHYDRASE-LIKE 1, MITOCHONDRIAL-RELATED"/>
    <property type="match status" value="1"/>
</dbReference>
<dbReference type="Gene3D" id="2.160.10.10">
    <property type="entry name" value="Hexapeptide repeat proteins"/>
    <property type="match status" value="1"/>
</dbReference>
<protein>
    <submittedName>
        <fullName evidence="1">Carbonic anhydrase or acetyltransferase, isoleucine patch superfamily</fullName>
    </submittedName>
</protein>
<gene>
    <name evidence="1" type="ORF">SAMN05421742_102221</name>
</gene>
<evidence type="ECO:0000313" key="1">
    <source>
        <dbReference type="EMBL" id="SDG72060.1"/>
    </source>
</evidence>